<organism evidence="2 3">
    <name type="scientific">Methylobacterium soli</name>
    <dbReference type="NCBI Taxonomy" id="553447"/>
    <lineage>
        <taxon>Bacteria</taxon>
        <taxon>Pseudomonadati</taxon>
        <taxon>Pseudomonadota</taxon>
        <taxon>Alphaproteobacteria</taxon>
        <taxon>Hyphomicrobiales</taxon>
        <taxon>Methylobacteriaceae</taxon>
        <taxon>Methylobacterium</taxon>
    </lineage>
</organism>
<name>A0A6L3T9B3_9HYPH</name>
<protein>
    <submittedName>
        <fullName evidence="2">Thioredoxin family protein</fullName>
    </submittedName>
</protein>
<gene>
    <name evidence="2" type="ORF">F6X53_01910</name>
</gene>
<dbReference type="PANTHER" id="PTHR45663">
    <property type="entry name" value="GEO12009P1"/>
    <property type="match status" value="1"/>
</dbReference>
<dbReference type="RefSeq" id="WP_150996611.1">
    <property type="nucleotide sequence ID" value="NZ_BPQY01000163.1"/>
</dbReference>
<dbReference type="OrthoDB" id="7950124at2"/>
<dbReference type="InterPro" id="IPR013766">
    <property type="entry name" value="Thioredoxin_domain"/>
</dbReference>
<dbReference type="EMBL" id="VZZK01000001">
    <property type="protein sequence ID" value="KAB1081872.1"/>
    <property type="molecule type" value="Genomic_DNA"/>
</dbReference>
<reference evidence="2 3" key="1">
    <citation type="submission" date="2019-09" db="EMBL/GenBank/DDBJ databases">
        <title>YIM 48816 draft genome.</title>
        <authorList>
            <person name="Jiang L."/>
        </authorList>
    </citation>
    <scope>NUCLEOTIDE SEQUENCE [LARGE SCALE GENOMIC DNA]</scope>
    <source>
        <strain evidence="2 3">YIM 48816</strain>
    </source>
</reference>
<keyword evidence="3" id="KW-1185">Reference proteome</keyword>
<dbReference type="SUPFAM" id="SSF52833">
    <property type="entry name" value="Thioredoxin-like"/>
    <property type="match status" value="1"/>
</dbReference>
<evidence type="ECO:0000259" key="1">
    <source>
        <dbReference type="PROSITE" id="PS51352"/>
    </source>
</evidence>
<dbReference type="PANTHER" id="PTHR45663:SF11">
    <property type="entry name" value="GEO12009P1"/>
    <property type="match status" value="1"/>
</dbReference>
<evidence type="ECO:0000313" key="2">
    <source>
        <dbReference type="EMBL" id="KAB1081872.1"/>
    </source>
</evidence>
<dbReference type="GO" id="GO:0045454">
    <property type="term" value="P:cell redox homeostasis"/>
    <property type="evidence" value="ECO:0007669"/>
    <property type="project" value="TreeGrafter"/>
</dbReference>
<dbReference type="CDD" id="cd02947">
    <property type="entry name" value="TRX_family"/>
    <property type="match status" value="1"/>
</dbReference>
<dbReference type="AlphaFoldDB" id="A0A6L3T9B3"/>
<feature type="domain" description="Thioredoxin" evidence="1">
    <location>
        <begin position="19"/>
        <end position="135"/>
    </location>
</feature>
<dbReference type="GO" id="GO:0015035">
    <property type="term" value="F:protein-disulfide reductase activity"/>
    <property type="evidence" value="ECO:0007669"/>
    <property type="project" value="TreeGrafter"/>
</dbReference>
<dbReference type="Pfam" id="PF00085">
    <property type="entry name" value="Thioredoxin"/>
    <property type="match status" value="1"/>
</dbReference>
<dbReference type="PROSITE" id="PS51352">
    <property type="entry name" value="THIOREDOXIN_2"/>
    <property type="match status" value="1"/>
</dbReference>
<accession>A0A6L3T9B3</accession>
<dbReference type="Gene3D" id="3.40.30.10">
    <property type="entry name" value="Glutaredoxin"/>
    <property type="match status" value="1"/>
</dbReference>
<dbReference type="Proteomes" id="UP000474159">
    <property type="component" value="Unassembled WGS sequence"/>
</dbReference>
<sequence length="135" mass="14447">MHTRRPDLYAIAAGLALSASLVCPSPSRAVERVAFTPAALAAARTSGKPVLVDVSAPWCSVCKAQKPILSQLYSDPAYKDLVVFDVDFDSQKPALTALRVNAQSTLIVYRGDREIGRSTGDTDRSSIKALIDKAI</sequence>
<dbReference type="InterPro" id="IPR036249">
    <property type="entry name" value="Thioredoxin-like_sf"/>
</dbReference>
<dbReference type="GO" id="GO:0005829">
    <property type="term" value="C:cytosol"/>
    <property type="evidence" value="ECO:0007669"/>
    <property type="project" value="TreeGrafter"/>
</dbReference>
<proteinExistence type="predicted"/>
<comment type="caution">
    <text evidence="2">The sequence shown here is derived from an EMBL/GenBank/DDBJ whole genome shotgun (WGS) entry which is preliminary data.</text>
</comment>
<evidence type="ECO:0000313" key="3">
    <source>
        <dbReference type="Proteomes" id="UP000474159"/>
    </source>
</evidence>